<dbReference type="PROSITE" id="PS50030">
    <property type="entry name" value="UBA"/>
    <property type="match status" value="1"/>
</dbReference>
<keyword evidence="7" id="KW-0597">Phosphoprotein</keyword>
<feature type="compositionally biased region" description="Polar residues" evidence="17">
    <location>
        <begin position="2112"/>
        <end position="2130"/>
    </location>
</feature>
<feature type="region of interest" description="Disordered" evidence="17">
    <location>
        <begin position="2207"/>
        <end position="2263"/>
    </location>
</feature>
<feature type="region of interest" description="Disordered" evidence="17">
    <location>
        <begin position="547"/>
        <end position="602"/>
    </location>
</feature>
<evidence type="ECO:0000256" key="1">
    <source>
        <dbReference type="ARBA" id="ARBA00000885"/>
    </source>
</evidence>
<dbReference type="GO" id="GO:0000209">
    <property type="term" value="P:protein polyubiquitination"/>
    <property type="evidence" value="ECO:0007669"/>
    <property type="project" value="TreeGrafter"/>
</dbReference>
<dbReference type="InterPro" id="IPR024725">
    <property type="entry name" value="UBR5_UBA"/>
</dbReference>
<dbReference type="Gene3D" id="1.10.1900.10">
    <property type="entry name" value="c-terminal domain of poly(a) binding protein"/>
    <property type="match status" value="1"/>
</dbReference>
<evidence type="ECO:0000259" key="19">
    <source>
        <dbReference type="PROSITE" id="PS50237"/>
    </source>
</evidence>
<feature type="compositionally biased region" description="Basic and acidic residues" evidence="17">
    <location>
        <begin position="2210"/>
        <end position="2232"/>
    </location>
</feature>
<evidence type="ECO:0000256" key="12">
    <source>
        <dbReference type="ARBA" id="ARBA00022833"/>
    </source>
</evidence>
<organism evidence="22">
    <name type="scientific">Menopon gallinae</name>
    <name type="common">poultry shaft louse</name>
    <dbReference type="NCBI Taxonomy" id="328185"/>
    <lineage>
        <taxon>Eukaryota</taxon>
        <taxon>Metazoa</taxon>
        <taxon>Ecdysozoa</taxon>
        <taxon>Arthropoda</taxon>
        <taxon>Hexapoda</taxon>
        <taxon>Insecta</taxon>
        <taxon>Pterygota</taxon>
        <taxon>Neoptera</taxon>
        <taxon>Paraneoptera</taxon>
        <taxon>Psocodea</taxon>
        <taxon>Troctomorpha</taxon>
        <taxon>Phthiraptera</taxon>
        <taxon>Amblycera</taxon>
        <taxon>Menoponidae</taxon>
        <taxon>Menopon</taxon>
    </lineage>
</organism>
<keyword evidence="12" id="KW-0862">Zinc</keyword>
<evidence type="ECO:0000256" key="9">
    <source>
        <dbReference type="ARBA" id="ARBA00022723"/>
    </source>
</evidence>
<dbReference type="FunFam" id="3.30.2410.10:FF:000008">
    <property type="entry name" value="Putative E3 ubiquitin-protein ligase UBR5"/>
    <property type="match status" value="1"/>
</dbReference>
<feature type="compositionally biased region" description="Basic and acidic residues" evidence="17">
    <location>
        <begin position="1503"/>
        <end position="1519"/>
    </location>
</feature>
<evidence type="ECO:0000256" key="5">
    <source>
        <dbReference type="ARBA" id="ARBA00012485"/>
    </source>
</evidence>
<feature type="compositionally biased region" description="Acidic residues" evidence="17">
    <location>
        <begin position="1489"/>
        <end position="1502"/>
    </location>
</feature>
<feature type="compositionally biased region" description="Low complexity" evidence="17">
    <location>
        <begin position="2253"/>
        <end position="2263"/>
    </location>
</feature>
<dbReference type="PROSITE" id="PS51157">
    <property type="entry name" value="ZF_UBR"/>
    <property type="match status" value="1"/>
</dbReference>
<evidence type="ECO:0000256" key="6">
    <source>
        <dbReference type="ARBA" id="ARBA00022490"/>
    </source>
</evidence>
<dbReference type="EMBL" id="JARGDH010000001">
    <property type="protein sequence ID" value="KAL0281476.1"/>
    <property type="molecule type" value="Genomic_DNA"/>
</dbReference>
<feature type="region of interest" description="Disordered" evidence="17">
    <location>
        <begin position="2082"/>
        <end position="2132"/>
    </location>
</feature>
<dbReference type="SMART" id="SM00396">
    <property type="entry name" value="ZnF_UBR1"/>
    <property type="match status" value="1"/>
</dbReference>
<keyword evidence="9" id="KW-0479">Metal-binding</keyword>
<gene>
    <name evidence="22" type="ORF">PYX00_002455</name>
</gene>
<evidence type="ECO:0000256" key="7">
    <source>
        <dbReference type="ARBA" id="ARBA00022553"/>
    </source>
</evidence>
<evidence type="ECO:0000313" key="22">
    <source>
        <dbReference type="EMBL" id="KAL0281476.1"/>
    </source>
</evidence>
<evidence type="ECO:0000259" key="20">
    <source>
        <dbReference type="PROSITE" id="PS51157"/>
    </source>
</evidence>
<keyword evidence="8" id="KW-0808">Transferase</keyword>
<dbReference type="InterPro" id="IPR015940">
    <property type="entry name" value="UBA"/>
</dbReference>
<feature type="region of interest" description="Disordered" evidence="17">
    <location>
        <begin position="234"/>
        <end position="262"/>
    </location>
</feature>
<feature type="region of interest" description="Disordered" evidence="17">
    <location>
        <begin position="933"/>
        <end position="1007"/>
    </location>
</feature>
<dbReference type="InterPro" id="IPR003126">
    <property type="entry name" value="Znf_UBR"/>
</dbReference>
<evidence type="ECO:0000256" key="16">
    <source>
        <dbReference type="PROSITE-ProRule" id="PRU00508"/>
    </source>
</evidence>
<keyword evidence="10" id="KW-0863">Zinc-finger</keyword>
<dbReference type="SMART" id="SM00119">
    <property type="entry name" value="HECTc"/>
    <property type="match status" value="1"/>
</dbReference>
<dbReference type="GO" id="GO:0008270">
    <property type="term" value="F:zinc ion binding"/>
    <property type="evidence" value="ECO:0007669"/>
    <property type="project" value="UniProtKB-KW"/>
</dbReference>
<feature type="domain" description="UBA" evidence="18">
    <location>
        <begin position="139"/>
        <end position="181"/>
    </location>
</feature>
<evidence type="ECO:0000256" key="14">
    <source>
        <dbReference type="ARBA" id="ARBA00061431"/>
    </source>
</evidence>
<proteinExistence type="inferred from homology"/>
<feature type="compositionally biased region" description="Polar residues" evidence="17">
    <location>
        <begin position="1841"/>
        <end position="1871"/>
    </location>
</feature>
<dbReference type="InterPro" id="IPR000569">
    <property type="entry name" value="HECT_dom"/>
</dbReference>
<evidence type="ECO:0000256" key="10">
    <source>
        <dbReference type="ARBA" id="ARBA00022771"/>
    </source>
</evidence>
<dbReference type="EC" id="2.3.2.26" evidence="5"/>
<feature type="compositionally biased region" description="Polar residues" evidence="17">
    <location>
        <begin position="2233"/>
        <end position="2242"/>
    </location>
</feature>
<evidence type="ECO:0000256" key="4">
    <source>
        <dbReference type="ARBA" id="ARBA00004906"/>
    </source>
</evidence>
<dbReference type="InterPro" id="IPR002004">
    <property type="entry name" value="PABP_HYD_C"/>
</dbReference>
<evidence type="ECO:0000256" key="17">
    <source>
        <dbReference type="SAM" id="MobiDB-lite"/>
    </source>
</evidence>
<reference evidence="22" key="1">
    <citation type="journal article" date="2024" name="Gigascience">
        <title>Chromosome-level genome of the poultry shaft louse Menopon gallinae provides insight into the host-switching and adaptive evolution of parasitic lice.</title>
        <authorList>
            <person name="Xu Y."/>
            <person name="Ma L."/>
            <person name="Liu S."/>
            <person name="Liang Y."/>
            <person name="Liu Q."/>
            <person name="He Z."/>
            <person name="Tian L."/>
            <person name="Duan Y."/>
            <person name="Cai W."/>
            <person name="Li H."/>
            <person name="Song F."/>
        </authorList>
    </citation>
    <scope>NUCLEOTIDE SEQUENCE</scope>
    <source>
        <strain evidence="22">Cailab_2023a</strain>
    </source>
</reference>
<accession>A0AAW2IHC2</accession>
<feature type="region of interest" description="Disordered" evidence="17">
    <location>
        <begin position="1489"/>
        <end position="1614"/>
    </location>
</feature>
<dbReference type="GO" id="GO:0003723">
    <property type="term" value="F:RNA binding"/>
    <property type="evidence" value="ECO:0007669"/>
    <property type="project" value="InterPro"/>
</dbReference>
<dbReference type="Gene3D" id="1.10.8.10">
    <property type="entry name" value="DNA helicase RuvA subunit, C-terminal domain"/>
    <property type="match status" value="1"/>
</dbReference>
<evidence type="ECO:0000259" key="21">
    <source>
        <dbReference type="PROSITE" id="PS51309"/>
    </source>
</evidence>
<dbReference type="CDD" id="cd19675">
    <property type="entry name" value="UBR-box_UBR5"/>
    <property type="match status" value="1"/>
</dbReference>
<dbReference type="Gene3D" id="3.30.2160.10">
    <property type="entry name" value="Hect, E3 ligase catalytic domain"/>
    <property type="match status" value="1"/>
</dbReference>
<feature type="compositionally biased region" description="Low complexity" evidence="17">
    <location>
        <begin position="2345"/>
        <end position="2361"/>
    </location>
</feature>
<dbReference type="Gene3D" id="3.30.2410.10">
    <property type="entry name" value="Hect, E3 ligase catalytic domain"/>
    <property type="match status" value="1"/>
</dbReference>
<feature type="compositionally biased region" description="Polar residues" evidence="17">
    <location>
        <begin position="996"/>
        <end position="1007"/>
    </location>
</feature>
<dbReference type="Gene3D" id="2.130.10.30">
    <property type="entry name" value="Regulator of chromosome condensation 1/beta-lactamase-inhibitor protein II"/>
    <property type="match status" value="1"/>
</dbReference>
<dbReference type="Pfam" id="PF11547">
    <property type="entry name" value="E3_UbLigase_EDD"/>
    <property type="match status" value="1"/>
</dbReference>
<comment type="similarity">
    <text evidence="14">Belongs to the UBR5 family.</text>
</comment>
<feature type="zinc finger region" description="UBR-type" evidence="16">
    <location>
        <begin position="1109"/>
        <end position="1177"/>
    </location>
</feature>
<evidence type="ECO:0000256" key="2">
    <source>
        <dbReference type="ARBA" id="ARBA00004123"/>
    </source>
</evidence>
<dbReference type="GO" id="GO:0043130">
    <property type="term" value="F:ubiquitin binding"/>
    <property type="evidence" value="ECO:0007669"/>
    <property type="project" value="InterPro"/>
</dbReference>
<feature type="region of interest" description="Disordered" evidence="17">
    <location>
        <begin position="1222"/>
        <end position="1253"/>
    </location>
</feature>
<dbReference type="SUPFAM" id="SSF50985">
    <property type="entry name" value="RCC1/BLIP-II"/>
    <property type="match status" value="1"/>
</dbReference>
<dbReference type="SMART" id="SM00517">
    <property type="entry name" value="PolyA"/>
    <property type="match status" value="1"/>
</dbReference>
<protein>
    <recommendedName>
        <fullName evidence="5">HECT-type E3 ubiquitin transferase</fullName>
        <ecNumber evidence="5">2.3.2.26</ecNumber>
    </recommendedName>
</protein>
<feature type="active site" description="Glycyl thioester intermediate" evidence="15">
    <location>
        <position position="3008"/>
    </location>
</feature>
<feature type="region of interest" description="Disordered" evidence="17">
    <location>
        <begin position="1774"/>
        <end position="1795"/>
    </location>
</feature>
<dbReference type="Gene3D" id="3.90.1750.10">
    <property type="entry name" value="Hect, E3 ligase catalytic domains"/>
    <property type="match status" value="2"/>
</dbReference>
<dbReference type="GO" id="GO:0005634">
    <property type="term" value="C:nucleus"/>
    <property type="evidence" value="ECO:0007669"/>
    <property type="project" value="UniProtKB-SubCell"/>
</dbReference>
<dbReference type="InterPro" id="IPR036053">
    <property type="entry name" value="PABP-dom"/>
</dbReference>
<evidence type="ECO:0000259" key="18">
    <source>
        <dbReference type="PROSITE" id="PS50030"/>
    </source>
</evidence>
<feature type="region of interest" description="Disordered" evidence="17">
    <location>
        <begin position="2311"/>
        <end position="2361"/>
    </location>
</feature>
<evidence type="ECO:0000256" key="15">
    <source>
        <dbReference type="PROSITE-ProRule" id="PRU00104"/>
    </source>
</evidence>
<feature type="region of interest" description="Disordered" evidence="17">
    <location>
        <begin position="2708"/>
        <end position="2759"/>
    </location>
</feature>
<feature type="compositionally biased region" description="Polar residues" evidence="17">
    <location>
        <begin position="1230"/>
        <end position="1243"/>
    </location>
</feature>
<feature type="compositionally biased region" description="Acidic residues" evidence="17">
    <location>
        <begin position="1587"/>
        <end position="1611"/>
    </location>
</feature>
<feature type="domain" description="UBR-type" evidence="20">
    <location>
        <begin position="1109"/>
        <end position="1177"/>
    </location>
</feature>
<comment type="pathway">
    <text evidence="4">Protein modification; protein ubiquitination.</text>
</comment>
<evidence type="ECO:0000256" key="8">
    <source>
        <dbReference type="ARBA" id="ARBA00022679"/>
    </source>
</evidence>
<dbReference type="InterPro" id="IPR009091">
    <property type="entry name" value="RCC1/BLIP-II"/>
</dbReference>
<keyword evidence="6" id="KW-0963">Cytoplasm</keyword>
<dbReference type="PROSITE" id="PS50237">
    <property type="entry name" value="HECT"/>
    <property type="match status" value="1"/>
</dbReference>
<feature type="region of interest" description="Disordered" evidence="17">
    <location>
        <begin position="2273"/>
        <end position="2292"/>
    </location>
</feature>
<feature type="region of interest" description="Disordered" evidence="17">
    <location>
        <begin position="1841"/>
        <end position="1887"/>
    </location>
</feature>
<feature type="compositionally biased region" description="Basic and acidic residues" evidence="17">
    <location>
        <begin position="2633"/>
        <end position="2643"/>
    </location>
</feature>
<sequence length="3039" mass="334148">MTSLHFVVHPLPGTEDQLNDRLKQVSDKLNRFGSTVPSALGSLRVPVKAIVVGPTHFALLLEDGRICRVNFSIITDRLDLTKNDPNKKSSVGSGGGARQLSRHARTARMVRSTAIRGSGSRSTAASSIMANRPVVPPPYVPEELVAHAQVVLQGKSRNLIIRELQRTNLDVNLAVNNLLSRDEEEGDDPEDAQDSYVPEDLISLLDSGFHDQHSVIIDADAMFSDDVFGYSAIRRGGPSSRRQNPTSDRDVEDSSRRHTSRDNFSSWRERQYLGPRRWLESALREPSWDKDPDSKKKEYAQQSPLWTSDELEYWPDYSVKFTMIAALHSELIAVSSTGQLYQWKWCDPEPYRHPDNQYIRHPKAMQLGLMYEKITHISATTIRASAVTESNKVCTWVDDLLTPVAAKLEHPCQNFSEFNMEKIVSLHTCTLYTLVKLESGALYWWGVMPFSQRRKLWEKFRAKSRKHRPSSNNQEIVVGSQVCVKNSPVCQPGALGFTISCGVPKVGQLLNCAWNLTEICRFKLVPYVSEPQKNSLSQIGIATTLSGLSSKNNSHKENADRLDMPPPPSPASSTCSDTGSTSHKRAKRPATKSEEHEKKDEEDWPLKDVIFVEDAKSVPVGRVLKVDGAYAAVKFPFLKDNSSNKETKDTDDSTNLLQDCRLMKTDDLQVLKSNSTSRSPDCFQRTPKKVNIPENAGQIMSLAVDGQGVHAIVKNGRKLSYVVYNLSSGRAEQDRPFPSDCTTSFLGLEPKNINITSTGESSESVLLIRDGNSTIFPMAKDCLNSVRDPQWLDLPPVRCLGAGTHALSSVPNKNLKNQVAVIILAVESQILMSKLLRCDLEGIKTILNQLENEMKSGVTGVNSTLASILAERCDGNRNIFHACVTMCLPTSNKEEQLLESFGNHPTSGLESINVISNALGSRSVNLREMMRRATAAGRSNSTGAATHTPRAPVDPPSEGDTPPPASDEPIPSLIGSWPPDSLNHSGDEDSFIDLASQKSNPSCSSNKYTIDPMERKINALTALRLLCESPALEPHLLELLSAKDSQGQTPFMLGVSLRAYPAASVILDAIQMVAGKQAEGEVKNAMNAMIYPRGSNPDHNPLHVLCCNDTCSFTWTGAAHINQDIYECRTCGLVGTLCCCTECARVCHKGHDCKLKKSSPTAYCDCWEKCKCKSLIMGQQIPRYQLLCHLVMTTDLVAYPNSRGENILLFLVQTVGRQSIEQRQYRASRPRNTSSNSRKTPSSDLELDMPEHDLEPPRFSRRALERLLNDWNAVRAMLMSGVREPFSENACPYEDVAYLQAQSGSTLLDKFTHCLLVKCTTEMLDTLLTTLIRELQNGSEPGRQAEAKLVARRFIRSVARIFVIFSIEMTPNSTKKRGLNTQNQHLLKCRRAFQALIKIAIEELCETADSLIAPVRLGVVRPTAPFKLANSTIDVLNGSEELFSVEPLAPNSANSVRTSVASVPIHVAPAAQAQPQSNVMEIDDVDTNEGMVADDDNSEQEDSADRPTDRGEPLERDNNDLGNSQLDDNDQRDDQSDATELDLLAESESDSDDNQSNQDPTSGQSRNEQAGAAVGSDTGIASLLLYPDDESGDSSQQEEEESEAGETDEHDTTEVLALTEEQLERRTTQAGHGSRSNLAPQSMQWAIRPRDARGTGRASGVRVTGGNSLVFIDPTSLRRSTSAAAAATQEPVTMATTASYLARAFAIVVRQIADLLTMLQDYHALAPPLPRTLVVSYQESMNLQLYLEYHLKPTWDWLLAVMDSTEAQLRFGASLTHSSDPNHPGHPLHQAAGMGLNSGTAPGLSGFFGSTAPFSFSVLGSNGTTINQGSVVNTNANVNRQMASSTHRPVTSSGGSTSNMRVTSFGTTASGGEQPRTTRDRDNNNVHSSRRELLSYCLSLMRSHNSEHLDSLPVLDVSALKHIAYVLDALIYYMRSGMNHDSYSSNKSYNIVDNWNTDQDENENEENDDDLTRSIALSTDSLDDNDLSTTNGRGRKHPFLQRSDSTLCLGCPPPDPFETPLTEALPLADQPHLLQPNARREELFGIPKQPITVPPSVNAPGTYNPLEALPTRLGLSMRTADNTTPSGGPVIVATSSAHLGPGSMSEKHRSSNVDQCNTGKQQGGNSSTATPLGPFLEMYGHLMRAMEDEGNTGVGTGTTEEPQDLSLHQIPTVSTKMEVDYSDYSDSDYEASRSSVAKMTTENNSLGLMENKESQHEETSQDTKNPTAEKSEATLQESSSDCDGQPPKKIKKPNSPLNTPLLNLSVTSPSILFPCSRSPEPPRTPTPPLGRAPIIVTSKNVAAAIAMAMEQTSSKPSTAKDNLTPDNLSLGNLNLSSLVPNTSQGTSCSSSKGGNNNGSSSGFGEIKSVIVRAGPSSQNTLPSEAPDVLVVPTTSRANGNSVENAGEIGDISTHVTVETTPSTPLQRPQQTISQNVTHDLLLRRWRLSLDLFARVFMEDVGLEPGSVVSEFGGFPVKEAKFRREMETLRNVQQRDLRFSKMERDRTQLILSTFKELNTQYNNYHRRASLPPLAVNQVKVIFKDEPGEGSGVTRSFYTAIAEALLANEELPNLDSVQISILERSRTVDLMPRTSPRNSSALRLIPDPRARRSLSLEARPFKPAPTGSEASQPNRNEHLTHHQKQLGERLYPKVYALRPAYAGKITGMLLELSSGQLLMLLASEDALRQKVDQAFDMILHYGDDNGASSHLDMEGFNGSERSDKKGISNNLSDSEVPESQEDNAPLFYSPGKRGFHSPRQGRGTYQRLNAFRNVGRILGLCLLQNELCPIFLSRHVLKYILGRPIRFHDLAFFDPIIYESLRQLVVDAESKEGPSIFSALDLTFTIDFSAEEGGGSAELVSGGRDLQVTVHNIYDYVRKYAEYRMIKTQEKALEALRTGVFDVLPAASLDGLTAEDLRLLLNGVGDINVAVLISYTSFDDESGESSERLIKFKRWLWSIVDKMTQVERQDLVYFWTGSPALPASEDGFQPMPSVTIRPADDAHLPTANTCISRLYIPLYSCRQVLRHKLLIAIKTKNFGFV</sequence>
<comment type="catalytic activity">
    <reaction evidence="1">
        <text>S-ubiquitinyl-[E2 ubiquitin-conjugating enzyme]-L-cysteine + [acceptor protein]-L-lysine = [E2 ubiquitin-conjugating enzyme]-L-cysteine + N(6)-ubiquitinyl-[acceptor protein]-L-lysine.</text>
        <dbReference type="EC" id="2.3.2.26"/>
    </reaction>
</comment>
<dbReference type="InterPro" id="IPR035983">
    <property type="entry name" value="Hect_E3_ubiquitin_ligase"/>
</dbReference>
<dbReference type="FunFam" id="3.30.2160.10:FF:000006">
    <property type="entry name" value="E3 ubiquitin-protein ligase UBR5 isoform X2"/>
    <property type="match status" value="1"/>
</dbReference>
<dbReference type="FunFam" id="1.10.8.10:FF:000009">
    <property type="entry name" value="Putative E3 ubiquitin-protein ligase UBR5"/>
    <property type="match status" value="1"/>
</dbReference>
<feature type="domain" description="HECT" evidence="19">
    <location>
        <begin position="2681"/>
        <end position="3039"/>
    </location>
</feature>
<dbReference type="GO" id="GO:0090263">
    <property type="term" value="P:positive regulation of canonical Wnt signaling pathway"/>
    <property type="evidence" value="ECO:0007669"/>
    <property type="project" value="TreeGrafter"/>
</dbReference>
<dbReference type="PANTHER" id="PTHR46276">
    <property type="entry name" value="E3 UBIQUITIN-PROTEIN LIGASE UBR5"/>
    <property type="match status" value="1"/>
</dbReference>
<dbReference type="PROSITE" id="PS51309">
    <property type="entry name" value="PABC"/>
    <property type="match status" value="1"/>
</dbReference>
<feature type="region of interest" description="Disordered" evidence="17">
    <location>
        <begin position="2148"/>
        <end position="2174"/>
    </location>
</feature>
<feature type="compositionally biased region" description="Basic and acidic residues" evidence="17">
    <location>
        <begin position="1876"/>
        <end position="1887"/>
    </location>
</feature>
<feature type="domain" description="PABC" evidence="21">
    <location>
        <begin position="2624"/>
        <end position="2701"/>
    </location>
</feature>
<dbReference type="CDD" id="cd14423">
    <property type="entry name" value="CUE_UBR5"/>
    <property type="match status" value="1"/>
</dbReference>
<feature type="compositionally biased region" description="Polar residues" evidence="17">
    <location>
        <begin position="2311"/>
        <end position="2326"/>
    </location>
</feature>
<feature type="region of interest" description="Disordered" evidence="17">
    <location>
        <begin position="2612"/>
        <end position="2643"/>
    </location>
</feature>
<dbReference type="SUPFAM" id="SSF63570">
    <property type="entry name" value="PABC (PABP) domain"/>
    <property type="match status" value="1"/>
</dbReference>
<dbReference type="InterPro" id="IPR047503">
    <property type="entry name" value="UBR-box_UBR5"/>
</dbReference>
<feature type="compositionally biased region" description="Acidic residues" evidence="17">
    <location>
        <begin position="1527"/>
        <end position="1553"/>
    </location>
</feature>
<keyword evidence="13" id="KW-0539">Nucleus</keyword>
<feature type="compositionally biased region" description="Low complexity" evidence="17">
    <location>
        <begin position="2327"/>
        <end position="2338"/>
    </location>
</feature>
<dbReference type="Pfam" id="PF00632">
    <property type="entry name" value="HECT"/>
    <property type="match status" value="1"/>
</dbReference>
<feature type="compositionally biased region" description="Basic and acidic residues" evidence="17">
    <location>
        <begin position="554"/>
        <end position="563"/>
    </location>
</feature>
<evidence type="ECO:0000256" key="11">
    <source>
        <dbReference type="ARBA" id="ARBA00022786"/>
    </source>
</evidence>
<dbReference type="GO" id="GO:0005737">
    <property type="term" value="C:cytoplasm"/>
    <property type="evidence" value="ECO:0007669"/>
    <property type="project" value="UniProtKB-SubCell"/>
</dbReference>
<name>A0AAW2IHC2_9NEOP</name>
<evidence type="ECO:0000256" key="3">
    <source>
        <dbReference type="ARBA" id="ARBA00004496"/>
    </source>
</evidence>
<comment type="subcellular location">
    <subcellularLocation>
        <location evidence="3">Cytoplasm</location>
    </subcellularLocation>
    <subcellularLocation>
        <location evidence="2">Nucleus</location>
    </subcellularLocation>
</comment>
<feature type="compositionally biased region" description="Basic and acidic residues" evidence="17">
    <location>
        <begin position="247"/>
        <end position="256"/>
    </location>
</feature>
<evidence type="ECO:0000256" key="13">
    <source>
        <dbReference type="ARBA" id="ARBA00023242"/>
    </source>
</evidence>
<feature type="compositionally biased region" description="Pro residues" evidence="17">
    <location>
        <begin position="2279"/>
        <end position="2290"/>
    </location>
</feature>
<feature type="compositionally biased region" description="Basic and acidic residues" evidence="17">
    <location>
        <begin position="591"/>
        <end position="602"/>
    </location>
</feature>
<dbReference type="Pfam" id="PF00658">
    <property type="entry name" value="MLLE"/>
    <property type="match status" value="1"/>
</dbReference>
<dbReference type="PANTHER" id="PTHR46276:SF1">
    <property type="entry name" value="E3 UBIQUITIN-PROTEIN LIGASE UBR5"/>
    <property type="match status" value="1"/>
</dbReference>
<dbReference type="GO" id="GO:0034450">
    <property type="term" value="F:ubiquitin-ubiquitin ligase activity"/>
    <property type="evidence" value="ECO:0007669"/>
    <property type="project" value="TreeGrafter"/>
</dbReference>
<comment type="caution">
    <text evidence="22">The sequence shown here is derived from an EMBL/GenBank/DDBJ whole genome shotgun (WGS) entry which is preliminary data.</text>
</comment>
<keyword evidence="11 15" id="KW-0833">Ubl conjugation pathway</keyword>
<feature type="region of interest" description="Disordered" evidence="17">
    <location>
        <begin position="82"/>
        <end position="108"/>
    </location>
</feature>
<dbReference type="SUPFAM" id="SSF56204">
    <property type="entry name" value="Hect, E3 ligase catalytic domain"/>
    <property type="match status" value="1"/>
</dbReference>